<keyword evidence="4" id="KW-1185">Reference proteome</keyword>
<dbReference type="Proteomes" id="UP000315636">
    <property type="component" value="Unassembled WGS sequence"/>
</dbReference>
<reference evidence="3 4" key="1">
    <citation type="submission" date="2017-05" db="EMBL/GenBank/DDBJ databases">
        <authorList>
            <person name="Varghese N."/>
            <person name="Submissions S."/>
        </authorList>
    </citation>
    <scope>NUCLEOTIDE SEQUENCE [LARGE SCALE GENOMIC DNA]</scope>
    <source>
        <strain evidence="3 4">DSM 45474</strain>
    </source>
</reference>
<feature type="compositionally biased region" description="Basic and acidic residues" evidence="1">
    <location>
        <begin position="57"/>
        <end position="68"/>
    </location>
</feature>
<feature type="region of interest" description="Disordered" evidence="1">
    <location>
        <begin position="57"/>
        <end position="80"/>
    </location>
</feature>
<dbReference type="AlphaFoldDB" id="A0A521BJ64"/>
<evidence type="ECO:0000313" key="4">
    <source>
        <dbReference type="Proteomes" id="UP000315636"/>
    </source>
</evidence>
<evidence type="ECO:0000256" key="1">
    <source>
        <dbReference type="SAM" id="MobiDB-lite"/>
    </source>
</evidence>
<dbReference type="GO" id="GO:0006355">
    <property type="term" value="P:regulation of DNA-templated transcription"/>
    <property type="evidence" value="ECO:0007669"/>
    <property type="project" value="InterPro"/>
</dbReference>
<dbReference type="EMBL" id="FXTI01000002">
    <property type="protein sequence ID" value="SMO47133.1"/>
    <property type="molecule type" value="Genomic_DNA"/>
</dbReference>
<sequence length="80" mass="9195">MIRLLSSLKQTGMSLNDIAEFLKDGCILEHAEGNLDELKEMLEKRIHLLSNHLMDMPMKREKTDRSDSIHSLSEDPNDES</sequence>
<evidence type="ECO:0000313" key="3">
    <source>
        <dbReference type="EMBL" id="SMO47133.1"/>
    </source>
</evidence>
<dbReference type="RefSeq" id="WP_185956015.1">
    <property type="nucleotide sequence ID" value="NZ_FXTI01000002.1"/>
</dbReference>
<dbReference type="InterPro" id="IPR000551">
    <property type="entry name" value="MerR-type_HTH_dom"/>
</dbReference>
<protein>
    <recommendedName>
        <fullName evidence="2">HTH merR-type domain-containing protein</fullName>
    </recommendedName>
</protein>
<evidence type="ECO:0000259" key="2">
    <source>
        <dbReference type="PROSITE" id="PS50937"/>
    </source>
</evidence>
<name>A0A521BJ64_9BACL</name>
<dbReference type="Gene3D" id="1.10.1660.10">
    <property type="match status" value="1"/>
</dbReference>
<proteinExistence type="predicted"/>
<dbReference type="GO" id="GO:0003677">
    <property type="term" value="F:DNA binding"/>
    <property type="evidence" value="ECO:0007669"/>
    <property type="project" value="InterPro"/>
</dbReference>
<feature type="domain" description="HTH merR-type" evidence="2">
    <location>
        <begin position="1"/>
        <end position="24"/>
    </location>
</feature>
<accession>A0A521BJ64</accession>
<gene>
    <name evidence="3" type="ORF">SAMN06264849_102140</name>
</gene>
<organism evidence="3 4">
    <name type="scientific">Melghirimyces algeriensis</name>
    <dbReference type="NCBI Taxonomy" id="910412"/>
    <lineage>
        <taxon>Bacteria</taxon>
        <taxon>Bacillati</taxon>
        <taxon>Bacillota</taxon>
        <taxon>Bacilli</taxon>
        <taxon>Bacillales</taxon>
        <taxon>Thermoactinomycetaceae</taxon>
        <taxon>Melghirimyces</taxon>
    </lineage>
</organism>
<dbReference type="PROSITE" id="PS50937">
    <property type="entry name" value="HTH_MERR_2"/>
    <property type="match status" value="1"/>
</dbReference>